<feature type="transmembrane region" description="Helical" evidence="6">
    <location>
        <begin position="173"/>
        <end position="196"/>
    </location>
</feature>
<feature type="transmembrane region" description="Helical" evidence="6">
    <location>
        <begin position="378"/>
        <end position="397"/>
    </location>
</feature>
<name>A0A1Y2AQB5_9TREE</name>
<dbReference type="GO" id="GO:0022857">
    <property type="term" value="F:transmembrane transporter activity"/>
    <property type="evidence" value="ECO:0007669"/>
    <property type="project" value="InterPro"/>
</dbReference>
<dbReference type="InterPro" id="IPR011701">
    <property type="entry name" value="MFS"/>
</dbReference>
<dbReference type="InParanoid" id="A0A1Y2AQB5"/>
<feature type="transmembrane region" description="Helical" evidence="6">
    <location>
        <begin position="202"/>
        <end position="222"/>
    </location>
</feature>
<gene>
    <name evidence="7" type="ORF">BCR39DRAFT_547762</name>
</gene>
<evidence type="ECO:0000256" key="6">
    <source>
        <dbReference type="SAM" id="Phobius"/>
    </source>
</evidence>
<keyword evidence="2 6" id="KW-0812">Transmembrane</keyword>
<comment type="subcellular location">
    <subcellularLocation>
        <location evidence="1">Membrane</location>
        <topology evidence="1">Multi-pass membrane protein</topology>
    </subcellularLocation>
</comment>
<feature type="transmembrane region" description="Helical" evidence="6">
    <location>
        <begin position="409"/>
        <end position="429"/>
    </location>
</feature>
<dbReference type="STRING" id="71784.A0A1Y2AQB5"/>
<comment type="caution">
    <text evidence="7">The sequence shown here is derived from an EMBL/GenBank/DDBJ whole genome shotgun (WGS) entry which is preliminary data.</text>
</comment>
<feature type="transmembrane region" description="Helical" evidence="6">
    <location>
        <begin position="435"/>
        <end position="458"/>
    </location>
</feature>
<evidence type="ECO:0000256" key="2">
    <source>
        <dbReference type="ARBA" id="ARBA00022692"/>
    </source>
</evidence>
<evidence type="ECO:0000256" key="3">
    <source>
        <dbReference type="ARBA" id="ARBA00022989"/>
    </source>
</evidence>
<feature type="region of interest" description="Disordered" evidence="5">
    <location>
        <begin position="1"/>
        <end position="25"/>
    </location>
</feature>
<evidence type="ECO:0000256" key="4">
    <source>
        <dbReference type="ARBA" id="ARBA00023136"/>
    </source>
</evidence>
<feature type="compositionally biased region" description="Pro residues" evidence="5">
    <location>
        <begin position="8"/>
        <end position="18"/>
    </location>
</feature>
<dbReference type="SUPFAM" id="SSF103473">
    <property type="entry name" value="MFS general substrate transporter"/>
    <property type="match status" value="1"/>
</dbReference>
<feature type="transmembrane region" description="Helical" evidence="6">
    <location>
        <begin position="99"/>
        <end position="116"/>
    </location>
</feature>
<dbReference type="Pfam" id="PF07690">
    <property type="entry name" value="MFS_1"/>
    <property type="match status" value="1"/>
</dbReference>
<keyword evidence="8" id="KW-1185">Reference proteome</keyword>
<keyword evidence="4 6" id="KW-0472">Membrane</keyword>
<sequence>MSPSRTPLLPPTSPPRSMPTPKQSSIDAKRMSILVLCVMVGLASGSNYVYSAYAPQLASQLVISSTQVNLVGTAGNLGVYMTGPLWGKLVDSRGQRLPLLLGGICNAIGYFTVRAFVNHTIPLRSTPSGEPSSIGLFFLCFAMFLTGSGGSAGIAASVNAIAGSFSDKTRASATGMVLAGFGLSAFAFSTVGHLVYGGDAAGLLLLLALGTSAPLLVGSLFVRTMPPAREAEGYEPVESDAPEILIDDESRRTSIDSLERYGSTSLELVRSRSPTLRGRSEHPHVHFASTSAVESSVSAALDPPPLARASSLPPSAISMTPYNLLLSTDAHILFVVLALLCGTGLMYINNVGTVALALTREGHFDYDHHEVSGWQAKQVATISIWNCAGRILGGIFSDFCKSKFELRRIWFLPIVALGFIVSQVAGLNTTSVKHLWIVSTLLGGSYGSLFNVIPMLVLEWFGMTHFSQNYGWLCVAPVLGGNIFNLIFGRVYDAHTVGRIGAPESGAGVMIDSIGNLLKRAGGGIPDDGQHDCLVGANCYASAFKISALACSVAFLLSISAGIRRERKSRERTKALLRSHDDSP</sequence>
<feature type="transmembrane region" description="Helical" evidence="6">
    <location>
        <begin position="67"/>
        <end position="87"/>
    </location>
</feature>
<dbReference type="Proteomes" id="UP000193986">
    <property type="component" value="Unassembled WGS sequence"/>
</dbReference>
<reference evidence="7 8" key="1">
    <citation type="submission" date="2016-07" db="EMBL/GenBank/DDBJ databases">
        <title>Pervasive Adenine N6-methylation of Active Genes in Fungi.</title>
        <authorList>
            <consortium name="DOE Joint Genome Institute"/>
            <person name="Mondo S.J."/>
            <person name="Dannebaum R.O."/>
            <person name="Kuo R.C."/>
            <person name="Labutti K."/>
            <person name="Haridas S."/>
            <person name="Kuo A."/>
            <person name="Salamov A."/>
            <person name="Ahrendt S.R."/>
            <person name="Lipzen A."/>
            <person name="Sullivan W."/>
            <person name="Andreopoulos W.B."/>
            <person name="Clum A."/>
            <person name="Lindquist E."/>
            <person name="Daum C."/>
            <person name="Ramamoorthy G.K."/>
            <person name="Gryganskyi A."/>
            <person name="Culley D."/>
            <person name="Magnuson J.K."/>
            <person name="James T.Y."/>
            <person name="O'Malley M.A."/>
            <person name="Stajich J.E."/>
            <person name="Spatafora J.W."/>
            <person name="Visel A."/>
            <person name="Grigoriev I.V."/>
        </authorList>
    </citation>
    <scope>NUCLEOTIDE SEQUENCE [LARGE SCALE GENOMIC DNA]</scope>
    <source>
        <strain evidence="7 8">68-887.2</strain>
    </source>
</reference>
<evidence type="ECO:0000256" key="1">
    <source>
        <dbReference type="ARBA" id="ARBA00004141"/>
    </source>
</evidence>
<feature type="transmembrane region" description="Helical" evidence="6">
    <location>
        <begin position="470"/>
        <end position="488"/>
    </location>
</feature>
<keyword evidence="3 6" id="KW-1133">Transmembrane helix</keyword>
<dbReference type="GO" id="GO:0000329">
    <property type="term" value="C:fungal-type vacuole membrane"/>
    <property type="evidence" value="ECO:0007669"/>
    <property type="project" value="TreeGrafter"/>
</dbReference>
<proteinExistence type="predicted"/>
<organism evidence="7 8">
    <name type="scientific">Naematelia encephala</name>
    <dbReference type="NCBI Taxonomy" id="71784"/>
    <lineage>
        <taxon>Eukaryota</taxon>
        <taxon>Fungi</taxon>
        <taxon>Dikarya</taxon>
        <taxon>Basidiomycota</taxon>
        <taxon>Agaricomycotina</taxon>
        <taxon>Tremellomycetes</taxon>
        <taxon>Tremellales</taxon>
        <taxon>Naemateliaceae</taxon>
        <taxon>Naematelia</taxon>
    </lineage>
</organism>
<feature type="transmembrane region" description="Helical" evidence="6">
    <location>
        <begin position="332"/>
        <end position="358"/>
    </location>
</feature>
<accession>A0A1Y2AQB5</accession>
<feature type="transmembrane region" description="Helical" evidence="6">
    <location>
        <begin position="544"/>
        <end position="563"/>
    </location>
</feature>
<dbReference type="PANTHER" id="PTHR21576:SF160">
    <property type="entry name" value="NODULIN-LIKE DOMAIN-CONTAINING PROTEIN"/>
    <property type="match status" value="1"/>
</dbReference>
<dbReference type="EMBL" id="MCFC01000071">
    <property type="protein sequence ID" value="ORY24135.1"/>
    <property type="molecule type" value="Genomic_DNA"/>
</dbReference>
<dbReference type="InterPro" id="IPR036259">
    <property type="entry name" value="MFS_trans_sf"/>
</dbReference>
<dbReference type="PANTHER" id="PTHR21576">
    <property type="entry name" value="UNCHARACTERIZED NODULIN-LIKE PROTEIN"/>
    <property type="match status" value="1"/>
</dbReference>
<protein>
    <submittedName>
        <fullName evidence="7">Major facilitator superfamily domain-containing protein</fullName>
    </submittedName>
</protein>
<dbReference type="OrthoDB" id="410267at2759"/>
<evidence type="ECO:0000313" key="7">
    <source>
        <dbReference type="EMBL" id="ORY24135.1"/>
    </source>
</evidence>
<dbReference type="AlphaFoldDB" id="A0A1Y2AQB5"/>
<dbReference type="Gene3D" id="1.20.1250.20">
    <property type="entry name" value="MFS general substrate transporter like domains"/>
    <property type="match status" value="1"/>
</dbReference>
<feature type="transmembrane region" description="Helical" evidence="6">
    <location>
        <begin position="136"/>
        <end position="161"/>
    </location>
</feature>
<evidence type="ECO:0000313" key="8">
    <source>
        <dbReference type="Proteomes" id="UP000193986"/>
    </source>
</evidence>
<evidence type="ECO:0000256" key="5">
    <source>
        <dbReference type="SAM" id="MobiDB-lite"/>
    </source>
</evidence>